<evidence type="ECO:0000313" key="2">
    <source>
        <dbReference type="Proteomes" id="UP001196413"/>
    </source>
</evidence>
<comment type="caution">
    <text evidence="1">The sequence shown here is derived from an EMBL/GenBank/DDBJ whole genome shotgun (WGS) entry which is preliminary data.</text>
</comment>
<organism evidence="1 2">
    <name type="scientific">Parelaphostrongylus tenuis</name>
    <name type="common">Meningeal worm</name>
    <dbReference type="NCBI Taxonomy" id="148309"/>
    <lineage>
        <taxon>Eukaryota</taxon>
        <taxon>Metazoa</taxon>
        <taxon>Ecdysozoa</taxon>
        <taxon>Nematoda</taxon>
        <taxon>Chromadorea</taxon>
        <taxon>Rhabditida</taxon>
        <taxon>Rhabditina</taxon>
        <taxon>Rhabditomorpha</taxon>
        <taxon>Strongyloidea</taxon>
        <taxon>Metastrongylidae</taxon>
        <taxon>Parelaphostrongylus</taxon>
    </lineage>
</organism>
<proteinExistence type="predicted"/>
<evidence type="ECO:0000313" key="1">
    <source>
        <dbReference type="EMBL" id="KAJ1345728.1"/>
    </source>
</evidence>
<name>A0AAD5LVA7_PARTN</name>
<sequence>MTASAKSMTVKFAQTAGRRLHEIGSEMRFEQRRKAIKGKKLYVETKTVSFRFAIN</sequence>
<keyword evidence="2" id="KW-1185">Reference proteome</keyword>
<dbReference type="EMBL" id="JAHQIW010000057">
    <property type="protein sequence ID" value="KAJ1345728.1"/>
    <property type="molecule type" value="Genomic_DNA"/>
</dbReference>
<reference evidence="1" key="1">
    <citation type="submission" date="2021-06" db="EMBL/GenBank/DDBJ databases">
        <title>Parelaphostrongylus tenuis whole genome reference sequence.</title>
        <authorList>
            <person name="Garwood T.J."/>
            <person name="Larsen P.A."/>
            <person name="Fountain-Jones N.M."/>
            <person name="Garbe J.R."/>
            <person name="Macchietto M.G."/>
            <person name="Kania S.A."/>
            <person name="Gerhold R.W."/>
            <person name="Richards J.E."/>
            <person name="Wolf T.M."/>
        </authorList>
    </citation>
    <scope>NUCLEOTIDE SEQUENCE</scope>
    <source>
        <strain evidence="1">MNPRO001-30</strain>
        <tissue evidence="1">Meninges</tissue>
    </source>
</reference>
<protein>
    <submittedName>
        <fullName evidence="1">Uncharacterized protein</fullName>
    </submittedName>
</protein>
<dbReference type="AlphaFoldDB" id="A0AAD5LVA7"/>
<gene>
    <name evidence="1" type="ORF">KIN20_000324</name>
</gene>
<accession>A0AAD5LVA7</accession>
<dbReference type="Proteomes" id="UP001196413">
    <property type="component" value="Unassembled WGS sequence"/>
</dbReference>